<keyword evidence="2" id="KW-0472">Membrane</keyword>
<feature type="transmembrane region" description="Helical" evidence="2">
    <location>
        <begin position="220"/>
        <end position="238"/>
    </location>
</feature>
<feature type="transmembrane region" description="Helical" evidence="2">
    <location>
        <begin position="12"/>
        <end position="33"/>
    </location>
</feature>
<organism evidence="3 4">
    <name type="scientific">Chaetoceros tenuissimus</name>
    <dbReference type="NCBI Taxonomy" id="426638"/>
    <lineage>
        <taxon>Eukaryota</taxon>
        <taxon>Sar</taxon>
        <taxon>Stramenopiles</taxon>
        <taxon>Ochrophyta</taxon>
        <taxon>Bacillariophyta</taxon>
        <taxon>Coscinodiscophyceae</taxon>
        <taxon>Chaetocerotophycidae</taxon>
        <taxon>Chaetocerotales</taxon>
        <taxon>Chaetocerotaceae</taxon>
        <taxon>Chaetoceros</taxon>
    </lineage>
</organism>
<dbReference type="AlphaFoldDB" id="A0AAD3HED7"/>
<name>A0AAD3HED7_9STRA</name>
<protein>
    <submittedName>
        <fullName evidence="3">Uncharacterized protein</fullName>
    </submittedName>
</protein>
<keyword evidence="2" id="KW-1133">Transmembrane helix</keyword>
<feature type="transmembrane region" description="Helical" evidence="2">
    <location>
        <begin position="92"/>
        <end position="111"/>
    </location>
</feature>
<reference evidence="3 4" key="1">
    <citation type="journal article" date="2021" name="Sci. Rep.">
        <title>The genome of the diatom Chaetoceros tenuissimus carries an ancient integrated fragment of an extant virus.</title>
        <authorList>
            <person name="Hongo Y."/>
            <person name="Kimura K."/>
            <person name="Takaki Y."/>
            <person name="Yoshida Y."/>
            <person name="Baba S."/>
            <person name="Kobayashi G."/>
            <person name="Nagasaki K."/>
            <person name="Hano T."/>
            <person name="Tomaru Y."/>
        </authorList>
    </citation>
    <scope>NUCLEOTIDE SEQUENCE [LARGE SCALE GENOMIC DNA]</scope>
    <source>
        <strain evidence="3 4">NIES-3715</strain>
    </source>
</reference>
<feature type="transmembrane region" description="Helical" evidence="2">
    <location>
        <begin position="250"/>
        <end position="270"/>
    </location>
</feature>
<feature type="transmembrane region" description="Helical" evidence="2">
    <location>
        <begin position="306"/>
        <end position="326"/>
    </location>
</feature>
<dbReference type="EMBL" id="BLLK01000069">
    <property type="protein sequence ID" value="GFH60064.1"/>
    <property type="molecule type" value="Genomic_DNA"/>
</dbReference>
<keyword evidence="4" id="KW-1185">Reference proteome</keyword>
<feature type="transmembrane region" description="Helical" evidence="2">
    <location>
        <begin position="188"/>
        <end position="208"/>
    </location>
</feature>
<feature type="transmembrane region" description="Helical" evidence="2">
    <location>
        <begin position="282"/>
        <end position="300"/>
    </location>
</feature>
<gene>
    <name evidence="3" type="ORF">CTEN210_16540</name>
</gene>
<evidence type="ECO:0000313" key="4">
    <source>
        <dbReference type="Proteomes" id="UP001054902"/>
    </source>
</evidence>
<evidence type="ECO:0000313" key="3">
    <source>
        <dbReference type="EMBL" id="GFH60064.1"/>
    </source>
</evidence>
<evidence type="ECO:0000256" key="2">
    <source>
        <dbReference type="SAM" id="Phobius"/>
    </source>
</evidence>
<evidence type="ECO:0000256" key="1">
    <source>
        <dbReference type="SAM" id="MobiDB-lite"/>
    </source>
</evidence>
<proteinExistence type="predicted"/>
<feature type="region of interest" description="Disordered" evidence="1">
    <location>
        <begin position="458"/>
        <end position="478"/>
    </location>
</feature>
<sequence>MALFVVPQSLPLTIVFAVLSGTFLTLATAATNLPSYIDRMIEDEQEREKANLEATAASEELTRSEAFIEDIPHSDQQEEQITHKISPRMWKIAYGVNLFFASIGGTLNLVGTWFGPISLFNPIKQTAQIISGMVVFSYILKTEPRPDKETSVGNYIIMLSSITLIFVGPKVKEEPIDPIDLLTRDKAIICAAILLGIGFIFSFPYQFVLGCSNIKMSDRFNFIALLITEIVHAVIGNSCSKLVPLFTGKLFAMNMVILVLAIFTITYSAILRSTVIVEQTKYLPLMLSGNIFLNGIVGLILWEDAIINIGAYIILYFFFIIGTYLVSDHEIMPGTFIDVDDTDIFEKILNGRARSLYIETHPHIRDNDNHSSLGGGGHSQHLEMLPEEELSTINEYKNDVEKCNASSSRSTLYESEQFEDISLTAVHKDEAEKEFKQENTSGSIESIFKRALSVISDSMGSSNERNANTNESQHSSLR</sequence>
<comment type="caution">
    <text evidence="3">The sequence shown here is derived from an EMBL/GenBank/DDBJ whole genome shotgun (WGS) entry which is preliminary data.</text>
</comment>
<accession>A0AAD3HED7</accession>
<feature type="transmembrane region" description="Helical" evidence="2">
    <location>
        <begin position="123"/>
        <end position="140"/>
    </location>
</feature>
<dbReference type="Proteomes" id="UP001054902">
    <property type="component" value="Unassembled WGS sequence"/>
</dbReference>
<feature type="transmembrane region" description="Helical" evidence="2">
    <location>
        <begin position="152"/>
        <end position="168"/>
    </location>
</feature>
<keyword evidence="2" id="KW-0812">Transmembrane</keyword>